<dbReference type="Pfam" id="PF00400">
    <property type="entry name" value="WD40"/>
    <property type="match status" value="2"/>
</dbReference>
<dbReference type="SUPFAM" id="SSF56112">
    <property type="entry name" value="Protein kinase-like (PK-like)"/>
    <property type="match status" value="1"/>
</dbReference>
<proteinExistence type="predicted"/>
<evidence type="ECO:0000259" key="5">
    <source>
        <dbReference type="PROSITE" id="PS50011"/>
    </source>
</evidence>
<evidence type="ECO:0000256" key="1">
    <source>
        <dbReference type="ARBA" id="ARBA00022574"/>
    </source>
</evidence>
<dbReference type="OrthoDB" id="582179at2"/>
<dbReference type="InterPro" id="IPR011044">
    <property type="entry name" value="Quino_amine_DH_bsu"/>
</dbReference>
<feature type="compositionally biased region" description="Pro residues" evidence="4">
    <location>
        <begin position="272"/>
        <end position="282"/>
    </location>
</feature>
<dbReference type="PROSITE" id="PS00108">
    <property type="entry name" value="PROTEIN_KINASE_ST"/>
    <property type="match status" value="1"/>
</dbReference>
<dbReference type="Gene3D" id="1.10.510.10">
    <property type="entry name" value="Transferase(Phosphotransferase) domain 1"/>
    <property type="match status" value="1"/>
</dbReference>
<keyword evidence="2" id="KW-0677">Repeat</keyword>
<dbReference type="GO" id="GO:0004672">
    <property type="term" value="F:protein kinase activity"/>
    <property type="evidence" value="ECO:0007669"/>
    <property type="project" value="InterPro"/>
</dbReference>
<dbReference type="Pfam" id="PF00069">
    <property type="entry name" value="Pkinase"/>
    <property type="match status" value="1"/>
</dbReference>
<evidence type="ECO:0000256" key="4">
    <source>
        <dbReference type="SAM" id="MobiDB-lite"/>
    </source>
</evidence>
<organism evidence="6 7">
    <name type="scientific">Bailinhaonella thermotolerans</name>
    <dbReference type="NCBI Taxonomy" id="1070861"/>
    <lineage>
        <taxon>Bacteria</taxon>
        <taxon>Bacillati</taxon>
        <taxon>Actinomycetota</taxon>
        <taxon>Actinomycetes</taxon>
        <taxon>Streptosporangiales</taxon>
        <taxon>Streptosporangiaceae</taxon>
        <taxon>Bailinhaonella</taxon>
    </lineage>
</organism>
<dbReference type="InterPro" id="IPR015943">
    <property type="entry name" value="WD40/YVTN_repeat-like_dom_sf"/>
</dbReference>
<feature type="repeat" description="WD" evidence="3">
    <location>
        <begin position="771"/>
        <end position="800"/>
    </location>
</feature>
<dbReference type="PROSITE" id="PS50082">
    <property type="entry name" value="WD_REPEATS_2"/>
    <property type="match status" value="1"/>
</dbReference>
<dbReference type="PANTHER" id="PTHR19879:SF9">
    <property type="entry name" value="TRANSCRIPTION INITIATION FACTOR TFIID SUBUNIT 5"/>
    <property type="match status" value="1"/>
</dbReference>
<dbReference type="Pfam" id="PF20703">
    <property type="entry name" value="nSTAND1"/>
    <property type="match status" value="1"/>
</dbReference>
<feature type="compositionally biased region" description="Low complexity" evidence="4">
    <location>
        <begin position="283"/>
        <end position="293"/>
    </location>
</feature>
<dbReference type="InterPro" id="IPR000719">
    <property type="entry name" value="Prot_kinase_dom"/>
</dbReference>
<feature type="domain" description="Protein kinase" evidence="5">
    <location>
        <begin position="17"/>
        <end position="270"/>
    </location>
</feature>
<gene>
    <name evidence="6" type="ORF">D5H75_13655</name>
</gene>
<dbReference type="InterPro" id="IPR011009">
    <property type="entry name" value="Kinase-like_dom_sf"/>
</dbReference>
<dbReference type="InterPro" id="IPR049052">
    <property type="entry name" value="nSTAND1"/>
</dbReference>
<comment type="caution">
    <text evidence="6">The sequence shown here is derived from an EMBL/GenBank/DDBJ whole genome shotgun (WGS) entry which is preliminary data.</text>
</comment>
<dbReference type="Gene3D" id="2.130.10.10">
    <property type="entry name" value="YVTN repeat-like/Quinoprotein amine dehydrogenase"/>
    <property type="match status" value="4"/>
</dbReference>
<dbReference type="SMART" id="SM00220">
    <property type="entry name" value="S_TKc"/>
    <property type="match status" value="1"/>
</dbReference>
<dbReference type="PROSITE" id="PS00678">
    <property type="entry name" value="WD_REPEATS_1"/>
    <property type="match status" value="1"/>
</dbReference>
<evidence type="ECO:0000313" key="6">
    <source>
        <dbReference type="EMBL" id="RJL32561.1"/>
    </source>
</evidence>
<dbReference type="AlphaFoldDB" id="A0A3A4AV28"/>
<dbReference type="Proteomes" id="UP000265768">
    <property type="component" value="Unassembled WGS sequence"/>
</dbReference>
<dbReference type="SUPFAM" id="SSF82171">
    <property type="entry name" value="DPP6 N-terminal domain-like"/>
    <property type="match status" value="2"/>
</dbReference>
<dbReference type="InterPro" id="IPR008271">
    <property type="entry name" value="Ser/Thr_kinase_AS"/>
</dbReference>
<dbReference type="SUPFAM" id="SSF50969">
    <property type="entry name" value="YVTN repeat-like/Quinoprotein amine dehydrogenase"/>
    <property type="match status" value="1"/>
</dbReference>
<evidence type="ECO:0000313" key="7">
    <source>
        <dbReference type="Proteomes" id="UP000265768"/>
    </source>
</evidence>
<dbReference type="RefSeq" id="WP_119926810.1">
    <property type="nucleotide sequence ID" value="NZ_QZEY01000004.1"/>
</dbReference>
<sequence length="1265" mass="134025">MDLAPLTAADPERLGAYWLAGRLGSGGQGVVYEAYDDAGDRFAVKVLHGDFAGDAGARDRFAREVLATRRVAAFCTASVVAVELDGPRPYVVSEYVSGPTLRDAVARDGPYSGGDLVRLATAIATALAAIHRADVIHRDLKPDNVLLGPDGPRVIDFGVARTGDMSLTTTGRVAGTPAYMAPEVFVGHRATPAADVFAWGGVVLYAATGRDPFEGDTLGAVMYRVLTDVPALDALPDPLRPLVAAALAKAPESRPSARDLLLTILDHTAHVPSPPAPPPSPPGSGRTAAAPARGAEDAGEGRAAPAMSGEDALAAPGEEPVAVAPPRAPADGATGGRGPAARPSGDADGDEADEALLERGARAAGGTFADAGADPGVGDVAERVFAGLAPGEREAAPEVFLRLVSSTADGEDARRAASPEELAGTRPEVWAVVERYRDAGLITDVGDRVSLAQPALLRAWPRMREWIEAERPGLPVYRRLAEDARGWRAGGRRPGDLYQGGALEAALRWAATGRRHLTLTPLEREFLDAGTAYARRRQRTRRAVTATLAVLLVVALAAVTFAETQRREADAQRRDAAGQRDRALARQIAAEADALRATRPETAMLLSVAAYRLAAIRDSRGAVLSSLVQRESASFQEPGATEGTAYGLGAKGRLLAAVSGGEARVWDVGTHKLVRRFPGVDPAPAYTGLSPDGTTLVAVNERGAARFWSVATGKPLGPPFGKDLGAALFGRGGRRVVFFDDDVGFDVREAPSGRRVMMIRDPAVSGDTSTLSPDERYLAAGAVDERIRVWDLERGGEPVRIPGHTAAFTPGGLLAVGETDGEVRLWDHRTREPGEKLLSASVGASLRFSEDGRFLVETTTEQVRLWAVSGDGAELLRHRPRETVWEAAALSPDNGTLRLLGDLGRVITLDVASITRASAFPTSAFNTVFDPRGRVLVRQEGGTQGERARFWDVRARRPLGPSFAFEPVQPATDMIHLPRFAFSPDGRVLAVGSSESARVTFWEVPSGRRVAEARVSGAAEGQGVNGLAYSRDGRRLAVSLHDEPAADDSVPPPRTTPLVRLWDTGERRWIDGLIPPAFDGLMQMAFSPDGRYLLADGKEGGGVVDLTTGRAPPRSPGPSQASGAARVFSPDGQLLVTAAGDVAFWDARTLRPVGLPVRSDATDVVFAPDGATFATSGGRSIRLWDTASRRQLGLTITLPDEVKAIAFDEDGTRLYSTGTDDVLREHVADPDAALPLVCARAGRDLTREEWRAHVPDLPYRPACPR</sequence>
<dbReference type="GO" id="GO:0005524">
    <property type="term" value="F:ATP binding"/>
    <property type="evidence" value="ECO:0007669"/>
    <property type="project" value="InterPro"/>
</dbReference>
<keyword evidence="1 3" id="KW-0853">WD repeat</keyword>
<keyword evidence="7" id="KW-1185">Reference proteome</keyword>
<feature type="compositionally biased region" description="Low complexity" evidence="4">
    <location>
        <begin position="301"/>
        <end position="332"/>
    </location>
</feature>
<dbReference type="InterPro" id="IPR019775">
    <property type="entry name" value="WD40_repeat_CS"/>
</dbReference>
<dbReference type="PANTHER" id="PTHR19879">
    <property type="entry name" value="TRANSCRIPTION INITIATION FACTOR TFIID"/>
    <property type="match status" value="1"/>
</dbReference>
<reference evidence="6 7" key="1">
    <citation type="submission" date="2018-09" db="EMBL/GenBank/DDBJ databases">
        <title>YIM 75507 draft genome.</title>
        <authorList>
            <person name="Tang S."/>
            <person name="Feng Y."/>
        </authorList>
    </citation>
    <scope>NUCLEOTIDE SEQUENCE [LARGE SCALE GENOMIC DNA]</scope>
    <source>
        <strain evidence="6 7">YIM 75507</strain>
    </source>
</reference>
<dbReference type="InterPro" id="IPR001680">
    <property type="entry name" value="WD40_rpt"/>
</dbReference>
<dbReference type="PROSITE" id="PS50011">
    <property type="entry name" value="PROTEIN_KINASE_DOM"/>
    <property type="match status" value="1"/>
</dbReference>
<dbReference type="Gene3D" id="3.30.200.20">
    <property type="entry name" value="Phosphorylase Kinase, domain 1"/>
    <property type="match status" value="1"/>
</dbReference>
<name>A0A3A4AV28_9ACTN</name>
<accession>A0A3A4AV28</accession>
<evidence type="ECO:0000256" key="3">
    <source>
        <dbReference type="PROSITE-ProRule" id="PRU00221"/>
    </source>
</evidence>
<dbReference type="CDD" id="cd14014">
    <property type="entry name" value="STKc_PknB_like"/>
    <property type="match status" value="1"/>
</dbReference>
<dbReference type="SMART" id="SM00320">
    <property type="entry name" value="WD40"/>
    <property type="match status" value="8"/>
</dbReference>
<protein>
    <recommendedName>
        <fullName evidence="5">Protein kinase domain-containing protein</fullName>
    </recommendedName>
</protein>
<feature type="region of interest" description="Disordered" evidence="4">
    <location>
        <begin position="268"/>
        <end position="351"/>
    </location>
</feature>
<evidence type="ECO:0000256" key="2">
    <source>
        <dbReference type="ARBA" id="ARBA00022737"/>
    </source>
</evidence>
<dbReference type="EMBL" id="QZEY01000004">
    <property type="protein sequence ID" value="RJL32561.1"/>
    <property type="molecule type" value="Genomic_DNA"/>
</dbReference>